<keyword evidence="8" id="KW-1185">Reference proteome</keyword>
<dbReference type="GO" id="GO:0008537">
    <property type="term" value="C:proteasome activator complex"/>
    <property type="evidence" value="ECO:0007669"/>
    <property type="project" value="InterPro"/>
</dbReference>
<dbReference type="FunFam" id="1.20.120.180:FF:000002">
    <property type="entry name" value="Proteasome activator complex subunit 1"/>
    <property type="match status" value="1"/>
</dbReference>
<feature type="domain" description="Proteasome activator PA28 C-terminal" evidence="6">
    <location>
        <begin position="106"/>
        <end position="248"/>
    </location>
</feature>
<evidence type="ECO:0000256" key="3">
    <source>
        <dbReference type="ARBA" id="ARBA00037467"/>
    </source>
</evidence>
<sequence length="251" mass="28559">MGEDLKIHDQKVIEFRAQYLVAAEETLRTEFPLKVVELTEMLSSELFSEATLNRVKLGTTFSPTCCQEDGKDGHCVEARVRTKKRKVEDSDNSNESDPPTDNCGVIQTNSELQRISSIVKPHILSLILHLNTLKLWIELLIPRIEDGNNFGVSVQEEALSEISRSETEASSLLDSLSRYYLSRGKIASKCIKYPGLQDYRIALGEMDEKKFYSLKIVVSELRNLYTTIYDILLKNLEKIKTPRNSNTSSMY</sequence>
<feature type="compositionally biased region" description="Polar residues" evidence="4">
    <location>
        <begin position="93"/>
        <end position="103"/>
    </location>
</feature>
<dbReference type="InterPro" id="IPR036997">
    <property type="entry name" value="PA28_C_sf"/>
</dbReference>
<gene>
    <name evidence="7" type="ORF">LOD99_2418</name>
</gene>
<feature type="domain" description="Proteasome activator PA28 N-terminal" evidence="5">
    <location>
        <begin position="9"/>
        <end position="56"/>
    </location>
</feature>
<evidence type="ECO:0000313" key="7">
    <source>
        <dbReference type="EMBL" id="KAI6655129.1"/>
    </source>
</evidence>
<reference evidence="7 8" key="1">
    <citation type="journal article" date="2023" name="BMC Biol.">
        <title>The compact genome of the sponge Oopsacas minuta (Hexactinellida) is lacking key metazoan core genes.</title>
        <authorList>
            <person name="Santini S."/>
            <person name="Schenkelaars Q."/>
            <person name="Jourda C."/>
            <person name="Duchesne M."/>
            <person name="Belahbib H."/>
            <person name="Rocher C."/>
            <person name="Selva M."/>
            <person name="Riesgo A."/>
            <person name="Vervoort M."/>
            <person name="Leys S.P."/>
            <person name="Kodjabachian L."/>
            <person name="Le Bivic A."/>
            <person name="Borchiellini C."/>
            <person name="Claverie J.M."/>
            <person name="Renard E."/>
        </authorList>
    </citation>
    <scope>NUCLEOTIDE SEQUENCE [LARGE SCALE GENOMIC DNA]</scope>
    <source>
        <strain evidence="7">SPO-2</strain>
    </source>
</reference>
<evidence type="ECO:0000256" key="4">
    <source>
        <dbReference type="SAM" id="MobiDB-lite"/>
    </source>
</evidence>
<dbReference type="GO" id="GO:0005654">
    <property type="term" value="C:nucleoplasm"/>
    <property type="evidence" value="ECO:0007669"/>
    <property type="project" value="TreeGrafter"/>
</dbReference>
<dbReference type="InterPro" id="IPR003186">
    <property type="entry name" value="PA28_C"/>
</dbReference>
<dbReference type="SUPFAM" id="SSF47216">
    <property type="entry name" value="Proteasome activator"/>
    <property type="match status" value="1"/>
</dbReference>
<dbReference type="GO" id="GO:0061136">
    <property type="term" value="P:regulation of proteasomal protein catabolic process"/>
    <property type="evidence" value="ECO:0007669"/>
    <property type="project" value="TreeGrafter"/>
</dbReference>
<dbReference type="PANTHER" id="PTHR10660:SF2">
    <property type="entry name" value="LD45860P"/>
    <property type="match status" value="1"/>
</dbReference>
<dbReference type="Gene3D" id="1.20.120.180">
    <property type="entry name" value="Proteasome activator pa28, C-terminal domain"/>
    <property type="match status" value="1"/>
</dbReference>
<protein>
    <submittedName>
        <fullName evidence="7">Proteasome activator complex subunit 3-like isoform X1</fullName>
    </submittedName>
</protein>
<evidence type="ECO:0000313" key="8">
    <source>
        <dbReference type="Proteomes" id="UP001165289"/>
    </source>
</evidence>
<dbReference type="Pfam" id="PF02252">
    <property type="entry name" value="PA28_C"/>
    <property type="match status" value="1"/>
</dbReference>
<comment type="similarity">
    <text evidence="1">Belongs to the PA28 family.</text>
</comment>
<evidence type="ECO:0000256" key="1">
    <source>
        <dbReference type="ARBA" id="ARBA00005883"/>
    </source>
</evidence>
<evidence type="ECO:0000256" key="2">
    <source>
        <dbReference type="ARBA" id="ARBA00022942"/>
    </source>
</evidence>
<proteinExistence type="inferred from homology"/>
<dbReference type="Pfam" id="PF02251">
    <property type="entry name" value="PA28_N"/>
    <property type="match status" value="1"/>
</dbReference>
<organism evidence="7 8">
    <name type="scientific">Oopsacas minuta</name>
    <dbReference type="NCBI Taxonomy" id="111878"/>
    <lineage>
        <taxon>Eukaryota</taxon>
        <taxon>Metazoa</taxon>
        <taxon>Porifera</taxon>
        <taxon>Hexactinellida</taxon>
        <taxon>Hexasterophora</taxon>
        <taxon>Lyssacinosida</taxon>
        <taxon>Leucopsacidae</taxon>
        <taxon>Oopsacas</taxon>
    </lineage>
</organism>
<dbReference type="InterPro" id="IPR036252">
    <property type="entry name" value="Proteasome_activ_sf"/>
</dbReference>
<dbReference type="InterPro" id="IPR009077">
    <property type="entry name" value="Proteasome_activ_PA28"/>
</dbReference>
<comment type="function">
    <text evidence="3">Implicated in immunoproteasome assembly and required for efficient antigen processing. The PA28 activator complex enhances the generation of class I binding peptides by altering the cleavage pattern of the proteasome.</text>
</comment>
<feature type="region of interest" description="Disordered" evidence="4">
    <location>
        <begin position="84"/>
        <end position="103"/>
    </location>
</feature>
<evidence type="ECO:0000259" key="5">
    <source>
        <dbReference type="Pfam" id="PF02251"/>
    </source>
</evidence>
<dbReference type="Proteomes" id="UP001165289">
    <property type="component" value="Unassembled WGS sequence"/>
</dbReference>
<dbReference type="InterPro" id="IPR003185">
    <property type="entry name" value="Proteasome_activ_PA28_N"/>
</dbReference>
<dbReference type="EMBL" id="JAKMXF010000210">
    <property type="protein sequence ID" value="KAI6655129.1"/>
    <property type="molecule type" value="Genomic_DNA"/>
</dbReference>
<name>A0AAV7K3G6_9METZ</name>
<keyword evidence="2 7" id="KW-0647">Proteasome</keyword>
<accession>A0AAV7K3G6</accession>
<dbReference type="Gene3D" id="1.20.5.120">
    <property type="entry name" value="Proteasome activator pa28, N-terminal domain"/>
    <property type="match status" value="1"/>
</dbReference>
<dbReference type="GO" id="GO:0005737">
    <property type="term" value="C:cytoplasm"/>
    <property type="evidence" value="ECO:0007669"/>
    <property type="project" value="TreeGrafter"/>
</dbReference>
<dbReference type="InterPro" id="IPR036996">
    <property type="entry name" value="PA28_N_sf"/>
</dbReference>
<dbReference type="AlphaFoldDB" id="A0AAV7K3G6"/>
<dbReference type="GO" id="GO:2000045">
    <property type="term" value="P:regulation of G1/S transition of mitotic cell cycle"/>
    <property type="evidence" value="ECO:0007669"/>
    <property type="project" value="TreeGrafter"/>
</dbReference>
<evidence type="ECO:0000259" key="6">
    <source>
        <dbReference type="Pfam" id="PF02252"/>
    </source>
</evidence>
<dbReference type="GO" id="GO:0061133">
    <property type="term" value="F:endopeptidase activator activity"/>
    <property type="evidence" value="ECO:0007669"/>
    <property type="project" value="TreeGrafter"/>
</dbReference>
<comment type="caution">
    <text evidence="7">The sequence shown here is derived from an EMBL/GenBank/DDBJ whole genome shotgun (WGS) entry which is preliminary data.</text>
</comment>
<dbReference type="PANTHER" id="PTHR10660">
    <property type="entry name" value="PROTEASOME REGULATOR PA28"/>
    <property type="match status" value="1"/>
</dbReference>